<organism evidence="7 8">
    <name type="scientific">Daedalea quercina L-15889</name>
    <dbReference type="NCBI Taxonomy" id="1314783"/>
    <lineage>
        <taxon>Eukaryota</taxon>
        <taxon>Fungi</taxon>
        <taxon>Dikarya</taxon>
        <taxon>Basidiomycota</taxon>
        <taxon>Agaricomycotina</taxon>
        <taxon>Agaricomycetes</taxon>
        <taxon>Polyporales</taxon>
        <taxon>Fomitopsis</taxon>
    </lineage>
</organism>
<evidence type="ECO:0000256" key="1">
    <source>
        <dbReference type="ARBA" id="ARBA00004141"/>
    </source>
</evidence>
<keyword evidence="2 6" id="KW-0812">Transmembrane</keyword>
<evidence type="ECO:0000256" key="5">
    <source>
        <dbReference type="PIRSR" id="PIRSR604254-1"/>
    </source>
</evidence>
<dbReference type="PANTHER" id="PTHR20855:SF97">
    <property type="entry name" value="ADIPOR-LIKE RECEPTOR IZH3-RELATED"/>
    <property type="match status" value="1"/>
</dbReference>
<dbReference type="AlphaFoldDB" id="A0A165N026"/>
<keyword evidence="5" id="KW-0862">Zinc</keyword>
<protein>
    <submittedName>
        <fullName evidence="7">Putative G-protein coupled receptor</fullName>
    </submittedName>
</protein>
<name>A0A165N026_9APHY</name>
<sequence>MATVTETIELRRRRTPTRRFSTNHQAGSYITRSLCRSLPNSLEALDLPNTSLSPSLTSLRHHVLSYLADLEACLSQFESPVSPESLKTRGEMTVDEARAWARDGLELLRSIRNDVYSHLPDITFDNVRTHMPDVPRFDDVRARMPDMPDVRSRLPDLDFSDMCARLDDVRARVSDIDFHRPLDYVLSDHLQSLQTHLSSIEFPRRLDLSLLSPTSALSGMYDKVASSDFVAELSSDIREGERIAYEVACAVKQSLNGSRLIQYADLPKQWRNNPFVQHGYRFIPLSEWPRLLLSLFALHNETLNIHTHLIPFVAWLVALFPLSPLSSTVSESDAPMLAFTAFALLCLFTSALWHTMAGCAHPKGMELCARIDYVGIGWLISASVGTVVHYGFQCNSWAHDGFLSLCLLMGISGSILPFMDWFNEYEYRNFRIAFFVALALSSVAPLADLAYLHSTPEMFAFIRPVTPSLLSYVAGLVFYATHFPECYLSSRWAYSHVLDRVGGGSHAIWHVFIVLAISQHKAAMPHLKRGIGEVCW</sequence>
<keyword evidence="5" id="KW-0479">Metal-binding</keyword>
<dbReference type="STRING" id="1314783.A0A165N026"/>
<dbReference type="PANTHER" id="PTHR20855">
    <property type="entry name" value="ADIPOR/PROGESTIN RECEPTOR-RELATED"/>
    <property type="match status" value="1"/>
</dbReference>
<accession>A0A165N026</accession>
<dbReference type="OrthoDB" id="5585746at2759"/>
<keyword evidence="3 6" id="KW-1133">Transmembrane helix</keyword>
<evidence type="ECO:0000313" key="8">
    <source>
        <dbReference type="Proteomes" id="UP000076727"/>
    </source>
</evidence>
<reference evidence="7 8" key="1">
    <citation type="journal article" date="2016" name="Mol. Biol. Evol.">
        <title>Comparative Genomics of Early-Diverging Mushroom-Forming Fungi Provides Insights into the Origins of Lignocellulose Decay Capabilities.</title>
        <authorList>
            <person name="Nagy L.G."/>
            <person name="Riley R."/>
            <person name="Tritt A."/>
            <person name="Adam C."/>
            <person name="Daum C."/>
            <person name="Floudas D."/>
            <person name="Sun H."/>
            <person name="Yadav J.S."/>
            <person name="Pangilinan J."/>
            <person name="Larsson K.H."/>
            <person name="Matsuura K."/>
            <person name="Barry K."/>
            <person name="Labutti K."/>
            <person name="Kuo R."/>
            <person name="Ohm R.A."/>
            <person name="Bhattacharya S.S."/>
            <person name="Shirouzu T."/>
            <person name="Yoshinaga Y."/>
            <person name="Martin F.M."/>
            <person name="Grigoriev I.V."/>
            <person name="Hibbett D.S."/>
        </authorList>
    </citation>
    <scope>NUCLEOTIDE SEQUENCE [LARGE SCALE GENOMIC DNA]</scope>
    <source>
        <strain evidence="7 8">L-15889</strain>
    </source>
</reference>
<comment type="subcellular location">
    <subcellularLocation>
        <location evidence="1">Membrane</location>
        <topology evidence="1">Multi-pass membrane protein</topology>
    </subcellularLocation>
</comment>
<feature type="transmembrane region" description="Helical" evidence="6">
    <location>
        <begin position="398"/>
        <end position="418"/>
    </location>
</feature>
<dbReference type="EMBL" id="KV429090">
    <property type="protein sequence ID" value="KZT66339.1"/>
    <property type="molecule type" value="Genomic_DNA"/>
</dbReference>
<dbReference type="InterPro" id="IPR004254">
    <property type="entry name" value="AdipoR/HlyIII-related"/>
</dbReference>
<feature type="binding site" evidence="5">
    <location>
        <position position="506"/>
    </location>
    <ligand>
        <name>Zn(2+)</name>
        <dbReference type="ChEBI" id="CHEBI:29105"/>
    </ligand>
</feature>
<keyword evidence="7" id="KW-0675">Receptor</keyword>
<dbReference type="GO" id="GO:0038023">
    <property type="term" value="F:signaling receptor activity"/>
    <property type="evidence" value="ECO:0007669"/>
    <property type="project" value="TreeGrafter"/>
</dbReference>
<feature type="binding site" evidence="5">
    <location>
        <position position="354"/>
    </location>
    <ligand>
        <name>Zn(2+)</name>
        <dbReference type="ChEBI" id="CHEBI:29105"/>
    </ligand>
</feature>
<evidence type="ECO:0000256" key="3">
    <source>
        <dbReference type="ARBA" id="ARBA00022989"/>
    </source>
</evidence>
<dbReference type="GO" id="GO:0046872">
    <property type="term" value="F:metal ion binding"/>
    <property type="evidence" value="ECO:0007669"/>
    <property type="project" value="UniProtKB-KW"/>
</dbReference>
<proteinExistence type="predicted"/>
<feature type="transmembrane region" description="Helical" evidence="6">
    <location>
        <begin position="458"/>
        <end position="481"/>
    </location>
</feature>
<evidence type="ECO:0000256" key="4">
    <source>
        <dbReference type="ARBA" id="ARBA00023136"/>
    </source>
</evidence>
<evidence type="ECO:0000256" key="6">
    <source>
        <dbReference type="SAM" id="Phobius"/>
    </source>
</evidence>
<dbReference type="Proteomes" id="UP000076727">
    <property type="component" value="Unassembled WGS sequence"/>
</dbReference>
<feature type="transmembrane region" description="Helical" evidence="6">
    <location>
        <begin position="334"/>
        <end position="353"/>
    </location>
</feature>
<dbReference type="Pfam" id="PF03006">
    <property type="entry name" value="HlyIII"/>
    <property type="match status" value="1"/>
</dbReference>
<dbReference type="GO" id="GO:0006882">
    <property type="term" value="P:intracellular zinc ion homeostasis"/>
    <property type="evidence" value="ECO:0007669"/>
    <property type="project" value="TreeGrafter"/>
</dbReference>
<feature type="transmembrane region" description="Helical" evidence="6">
    <location>
        <begin position="373"/>
        <end position="392"/>
    </location>
</feature>
<dbReference type="GO" id="GO:0016020">
    <property type="term" value="C:membrane"/>
    <property type="evidence" value="ECO:0007669"/>
    <property type="project" value="UniProtKB-SubCell"/>
</dbReference>
<feature type="transmembrane region" description="Helical" evidence="6">
    <location>
        <begin position="430"/>
        <end position="452"/>
    </location>
</feature>
<keyword evidence="8" id="KW-1185">Reference proteome</keyword>
<feature type="binding site" evidence="5">
    <location>
        <position position="510"/>
    </location>
    <ligand>
        <name>Zn(2+)</name>
        <dbReference type="ChEBI" id="CHEBI:29105"/>
    </ligand>
</feature>
<keyword evidence="4 6" id="KW-0472">Membrane</keyword>
<evidence type="ECO:0000313" key="7">
    <source>
        <dbReference type="EMBL" id="KZT66339.1"/>
    </source>
</evidence>
<evidence type="ECO:0000256" key="2">
    <source>
        <dbReference type="ARBA" id="ARBA00022692"/>
    </source>
</evidence>
<feature type="transmembrane region" description="Helical" evidence="6">
    <location>
        <begin position="303"/>
        <end position="322"/>
    </location>
</feature>
<gene>
    <name evidence="7" type="ORF">DAEQUDRAFT_730313</name>
</gene>